<evidence type="ECO:0000313" key="2">
    <source>
        <dbReference type="Proteomes" id="UP000547976"/>
    </source>
</evidence>
<keyword evidence="2" id="KW-1185">Reference proteome</keyword>
<proteinExistence type="predicted"/>
<gene>
    <name evidence="1" type="ORF">FSUBG_11450</name>
</gene>
<dbReference type="AlphaFoldDB" id="A0A8H5P551"/>
<accession>A0A8H5P551</accession>
<dbReference type="Proteomes" id="UP000547976">
    <property type="component" value="Unassembled WGS sequence"/>
</dbReference>
<dbReference type="OrthoDB" id="5145419at2759"/>
<organism evidence="1 2">
    <name type="scientific">Gibberella subglutinans</name>
    <name type="common">Fusarium subglutinans</name>
    <dbReference type="NCBI Taxonomy" id="42677"/>
    <lineage>
        <taxon>Eukaryota</taxon>
        <taxon>Fungi</taxon>
        <taxon>Dikarya</taxon>
        <taxon>Ascomycota</taxon>
        <taxon>Pezizomycotina</taxon>
        <taxon>Sordariomycetes</taxon>
        <taxon>Hypocreomycetidae</taxon>
        <taxon>Hypocreales</taxon>
        <taxon>Nectriaceae</taxon>
        <taxon>Fusarium</taxon>
        <taxon>Fusarium fujikuroi species complex</taxon>
    </lineage>
</organism>
<sequence length="258" mass="29124">MSLWEVSTISINTVSPDHQNISLFANGRHQIPVNVFISAKEKGSTKRYQLSPEELKSVQLIDFVTNEELTGDWTYSTTRNEFSHSISSMALADSAESPETAQNAAFDNKRDTIQFWISTTEIASKEIAASITSPEGIKSSTNGSHNYSSVIVTIKAPITYTTEDIVLEKHVEEQGSYLLDWMNFFGDWEKAWPGYWQTNHYVSLRNKVPLCKSENVGLDTRANPRLNNAFGYWASDGCNLRVYYIWKCGPETTKEGRV</sequence>
<dbReference type="RefSeq" id="XP_036533081.1">
    <property type="nucleotide sequence ID" value="XM_036676134.1"/>
</dbReference>
<reference evidence="1 2" key="1">
    <citation type="submission" date="2020-05" db="EMBL/GenBank/DDBJ databases">
        <title>Identification and distribution of gene clusters putatively required for synthesis of sphingolipid metabolism inhibitors in phylogenetically diverse species of the filamentous fungus Fusarium.</title>
        <authorList>
            <person name="Kim H.-S."/>
            <person name="Busman M."/>
            <person name="Brown D.W."/>
            <person name="Divon H."/>
            <person name="Uhlig S."/>
            <person name="Proctor R.H."/>
        </authorList>
    </citation>
    <scope>NUCLEOTIDE SEQUENCE [LARGE SCALE GENOMIC DNA]</scope>
    <source>
        <strain evidence="1 2">NRRL 66333</strain>
    </source>
</reference>
<name>A0A8H5P551_GIBSU</name>
<dbReference type="EMBL" id="JAAOAV010000217">
    <property type="protein sequence ID" value="KAF5588593.1"/>
    <property type="molecule type" value="Genomic_DNA"/>
</dbReference>
<dbReference type="GeneID" id="59310852"/>
<comment type="caution">
    <text evidence="1">The sequence shown here is derived from an EMBL/GenBank/DDBJ whole genome shotgun (WGS) entry which is preliminary data.</text>
</comment>
<evidence type="ECO:0000313" key="1">
    <source>
        <dbReference type="EMBL" id="KAF5588593.1"/>
    </source>
</evidence>
<protein>
    <submittedName>
        <fullName evidence="1">Uncharacterized protein</fullName>
    </submittedName>
</protein>